<dbReference type="OrthoDB" id="97449at2759"/>
<keyword evidence="3" id="KW-1185">Reference proteome</keyword>
<dbReference type="InterPro" id="IPR007889">
    <property type="entry name" value="HTH_Psq"/>
</dbReference>
<dbReference type="AlphaFoldDB" id="A0A8K1C4A7"/>
<evidence type="ECO:0000259" key="1">
    <source>
        <dbReference type="Pfam" id="PF04218"/>
    </source>
</evidence>
<dbReference type="Proteomes" id="UP000794436">
    <property type="component" value="Unassembled WGS sequence"/>
</dbReference>
<feature type="domain" description="HTH psq-type" evidence="1">
    <location>
        <begin position="8"/>
        <end position="54"/>
    </location>
</feature>
<dbReference type="Pfam" id="PF04218">
    <property type="entry name" value="CENP-B_N"/>
    <property type="match status" value="1"/>
</dbReference>
<sequence length="447" mass="51579">MARGKADKQLTVGKKLEIIEEADRTGMIAATAQKYGVKTGQIRDWKKNIDRLRATDPTRLVAASTVQRGHLVFNETYAQYWVGYNKFCSANTNYDDLKHGMHITHKDAMRDGINVFGFPSTIDPTATHELECPSCSGFYTNDELKDVYQKDMSSLRDQLREFFEQKPFPTKYMYFVTKFDFYRPDPNAQNEDGTTDTDKATEPINKDSIDNYITVYVAICGNGSVMVPMTIFPPVEPWHWERKKPVKLRHAHSMHRTKVNDPTEALQFFSVTWKKFYDEEAKYSDKFAFLLDASVDEFRAPEFTEGLKQLDGYGKYWTSFYTVRNPLRHSNFEDVLTNFVLEEWRRILTLKKSSQPNDYRKCIAFWFYTAWEFFAGENARAAFRSCNMYLEDKATWGIDHVTDDDVVDAAQTVMPANPEPITVDEAAVMEVSEEVAAPPAEVETRDV</sequence>
<gene>
    <name evidence="2" type="ORF">Poli38472_008520</name>
</gene>
<organism evidence="2 3">
    <name type="scientific">Pythium oligandrum</name>
    <name type="common">Mycoparasitic fungus</name>
    <dbReference type="NCBI Taxonomy" id="41045"/>
    <lineage>
        <taxon>Eukaryota</taxon>
        <taxon>Sar</taxon>
        <taxon>Stramenopiles</taxon>
        <taxon>Oomycota</taxon>
        <taxon>Peronosporomycetes</taxon>
        <taxon>Pythiales</taxon>
        <taxon>Pythiaceae</taxon>
        <taxon>Pythium</taxon>
    </lineage>
</organism>
<comment type="caution">
    <text evidence="2">The sequence shown here is derived from an EMBL/GenBank/DDBJ whole genome shotgun (WGS) entry which is preliminary data.</text>
</comment>
<reference evidence="2" key="1">
    <citation type="submission" date="2019-03" db="EMBL/GenBank/DDBJ databases">
        <title>Long read genome sequence of the mycoparasitic Pythium oligandrum ATCC 38472 isolated from sugarbeet rhizosphere.</title>
        <authorList>
            <person name="Gaulin E."/>
        </authorList>
    </citation>
    <scope>NUCLEOTIDE SEQUENCE</scope>
    <source>
        <strain evidence="2">ATCC 38472_TT</strain>
    </source>
</reference>
<evidence type="ECO:0000313" key="2">
    <source>
        <dbReference type="EMBL" id="TMW55872.1"/>
    </source>
</evidence>
<proteinExistence type="predicted"/>
<dbReference type="EMBL" id="SPLM01000146">
    <property type="protein sequence ID" value="TMW55872.1"/>
    <property type="molecule type" value="Genomic_DNA"/>
</dbReference>
<accession>A0A8K1C4A7</accession>
<name>A0A8K1C4A7_PYTOL</name>
<evidence type="ECO:0000313" key="3">
    <source>
        <dbReference type="Proteomes" id="UP000794436"/>
    </source>
</evidence>
<protein>
    <recommendedName>
        <fullName evidence="1">HTH psq-type domain-containing protein</fullName>
    </recommendedName>
</protein>
<dbReference type="GO" id="GO:0003677">
    <property type="term" value="F:DNA binding"/>
    <property type="evidence" value="ECO:0007669"/>
    <property type="project" value="InterPro"/>
</dbReference>